<reference evidence="9 10" key="1">
    <citation type="submission" date="2018-02" db="EMBL/GenBank/DDBJ databases">
        <title>The genomes of Aspergillus section Nigri reveals drivers in fungal speciation.</title>
        <authorList>
            <consortium name="DOE Joint Genome Institute"/>
            <person name="Vesth T.C."/>
            <person name="Nybo J."/>
            <person name="Theobald S."/>
            <person name="Brandl J."/>
            <person name="Frisvad J.C."/>
            <person name="Nielsen K.F."/>
            <person name="Lyhne E.K."/>
            <person name="Kogle M.E."/>
            <person name="Kuo A."/>
            <person name="Riley R."/>
            <person name="Clum A."/>
            <person name="Nolan M."/>
            <person name="Lipzen A."/>
            <person name="Salamov A."/>
            <person name="Henrissat B."/>
            <person name="Wiebenga A."/>
            <person name="De vries R.P."/>
            <person name="Grigoriev I.V."/>
            <person name="Mortensen U.H."/>
            <person name="Andersen M.R."/>
            <person name="Baker S.E."/>
        </authorList>
    </citation>
    <scope>NUCLEOTIDE SEQUENCE [LARGE SCALE GENOMIC DNA]</scope>
    <source>
        <strain evidence="9 10">CBS 121057</strain>
    </source>
</reference>
<keyword evidence="2" id="KW-0862">Zinc</keyword>
<feature type="domain" description="Xylanolytic transcriptional activator regulatory" evidence="8">
    <location>
        <begin position="288"/>
        <end position="363"/>
    </location>
</feature>
<dbReference type="CDD" id="cd12148">
    <property type="entry name" value="fungal_TF_MHR"/>
    <property type="match status" value="1"/>
</dbReference>
<evidence type="ECO:0000313" key="9">
    <source>
        <dbReference type="EMBL" id="PYI12665.1"/>
    </source>
</evidence>
<accession>A0A319EW14</accession>
<keyword evidence="10" id="KW-1185">Reference proteome</keyword>
<dbReference type="InterPro" id="IPR007219">
    <property type="entry name" value="XnlR_reg_dom"/>
</dbReference>
<dbReference type="PANTHER" id="PTHR31313:SF86">
    <property type="entry name" value="ZN(2)-C6 FUNGAL-TYPE DOMAIN-CONTAINING PROTEIN"/>
    <property type="match status" value="1"/>
</dbReference>
<proteinExistence type="predicted"/>
<feature type="region of interest" description="Disordered" evidence="7">
    <location>
        <begin position="51"/>
        <end position="113"/>
    </location>
</feature>
<dbReference type="EMBL" id="KZ826315">
    <property type="protein sequence ID" value="PYI12665.1"/>
    <property type="molecule type" value="Genomic_DNA"/>
</dbReference>
<organism evidence="9 10">
    <name type="scientific">Aspergillus sclerotiicarbonarius (strain CBS 121057 / IBT 28362)</name>
    <dbReference type="NCBI Taxonomy" id="1448318"/>
    <lineage>
        <taxon>Eukaryota</taxon>
        <taxon>Fungi</taxon>
        <taxon>Dikarya</taxon>
        <taxon>Ascomycota</taxon>
        <taxon>Pezizomycotina</taxon>
        <taxon>Eurotiomycetes</taxon>
        <taxon>Eurotiomycetidae</taxon>
        <taxon>Eurotiales</taxon>
        <taxon>Aspergillaceae</taxon>
        <taxon>Aspergillus</taxon>
        <taxon>Aspergillus subgen. Circumdati</taxon>
    </lineage>
</organism>
<keyword evidence="3" id="KW-0805">Transcription regulation</keyword>
<dbReference type="GO" id="GO:0006351">
    <property type="term" value="P:DNA-templated transcription"/>
    <property type="evidence" value="ECO:0007669"/>
    <property type="project" value="InterPro"/>
</dbReference>
<dbReference type="Proteomes" id="UP000248423">
    <property type="component" value="Unassembled WGS sequence"/>
</dbReference>
<evidence type="ECO:0000256" key="6">
    <source>
        <dbReference type="ARBA" id="ARBA00023242"/>
    </source>
</evidence>
<evidence type="ECO:0000259" key="8">
    <source>
        <dbReference type="SMART" id="SM00906"/>
    </source>
</evidence>
<dbReference type="AlphaFoldDB" id="A0A319EW14"/>
<dbReference type="PANTHER" id="PTHR31313">
    <property type="entry name" value="TY1 ENHANCER ACTIVATOR"/>
    <property type="match status" value="1"/>
</dbReference>
<evidence type="ECO:0000256" key="7">
    <source>
        <dbReference type="SAM" id="MobiDB-lite"/>
    </source>
</evidence>
<keyword evidence="5" id="KW-0804">Transcription</keyword>
<evidence type="ECO:0000256" key="3">
    <source>
        <dbReference type="ARBA" id="ARBA00023015"/>
    </source>
</evidence>
<dbReference type="InterPro" id="IPR051615">
    <property type="entry name" value="Transcr_Regulatory_Elem"/>
</dbReference>
<evidence type="ECO:0000256" key="2">
    <source>
        <dbReference type="ARBA" id="ARBA00022833"/>
    </source>
</evidence>
<keyword evidence="6" id="KW-0539">Nucleus</keyword>
<protein>
    <recommendedName>
        <fullName evidence="8">Xylanolytic transcriptional activator regulatory domain-containing protein</fullName>
    </recommendedName>
</protein>
<keyword evidence="4" id="KW-0238">DNA-binding</keyword>
<dbReference type="VEuPathDB" id="FungiDB:BO78DRAFT_435188"/>
<feature type="compositionally biased region" description="Polar residues" evidence="7">
    <location>
        <begin position="72"/>
        <end position="90"/>
    </location>
</feature>
<dbReference type="GO" id="GO:0003677">
    <property type="term" value="F:DNA binding"/>
    <property type="evidence" value="ECO:0007669"/>
    <property type="project" value="UniProtKB-KW"/>
</dbReference>
<keyword evidence="1" id="KW-0479">Metal-binding</keyword>
<evidence type="ECO:0000256" key="5">
    <source>
        <dbReference type="ARBA" id="ARBA00023163"/>
    </source>
</evidence>
<dbReference type="Pfam" id="PF04082">
    <property type="entry name" value="Fungal_trans"/>
    <property type="match status" value="1"/>
</dbReference>
<evidence type="ECO:0000313" key="10">
    <source>
        <dbReference type="Proteomes" id="UP000248423"/>
    </source>
</evidence>
<evidence type="ECO:0000256" key="1">
    <source>
        <dbReference type="ARBA" id="ARBA00022723"/>
    </source>
</evidence>
<dbReference type="OrthoDB" id="2154091at2759"/>
<dbReference type="STRING" id="1448318.A0A319EW14"/>
<dbReference type="SMART" id="SM00906">
    <property type="entry name" value="Fungal_trans"/>
    <property type="match status" value="1"/>
</dbReference>
<name>A0A319EW14_ASPSB</name>
<gene>
    <name evidence="9" type="ORF">BO78DRAFT_435188</name>
</gene>
<evidence type="ECO:0000256" key="4">
    <source>
        <dbReference type="ARBA" id="ARBA00023125"/>
    </source>
</evidence>
<dbReference type="GO" id="GO:0008270">
    <property type="term" value="F:zinc ion binding"/>
    <property type="evidence" value="ECO:0007669"/>
    <property type="project" value="InterPro"/>
</dbReference>
<sequence length="645" mass="72893">MHELSSTKECAACQRKQIECVYPRDERRTAVRSRKTDVRALQKQLEVLQERLDHSAANTSMVDRPRSESIRESSQPGGSSAIVSTYSVCPNEQEKHRTPSPASIDDGPQVYGATSLLHDHSTPLANRPVENLATQYLSPEMVQDQLVSYAAIRRQEELTLVLVPSVRMNVDFDGVPVDLAMHLLELHWNRQHLSYLLTYRPAIMHSLMTNGPFVNKLLLNAIYLQSSLYSDRESSFLAPQAPNSKGLVFYERFKQLLPHYIDAPSLPTVVALLTSGACLVPYGRQSAGWALSGMGYQMIIDLGCHLECPVTSKASAIEQEMKKRIYWGAFVSDKFQSLFLGRPPVMRETGDVSRVFMDSYEEMEEWKPYIGPLDPSASTLQTYQGRPSYAISTFQALLQLCMIAGDVVDAFYSVKSSSESESVLLQTKHRMTQRLGQWQDNLPAWLRFEPGLDATRPPHQLTPHALYWALVILIEQAFLRHGHFNFNLPPDSAEESRQRCIEAALKIWKLVEAYKQTFTLRRAQYGISYASYCAVLVMLQHTRHDDDDVKCIRFFWSALWEYQKGCSYSLKRPLKFLKALMQRLEGAANSLETEERADLPTVGANLANDVGIWPLEIEPWDSSLLGALPDDPLLADESIFGMFGG</sequence>